<evidence type="ECO:0000256" key="1">
    <source>
        <dbReference type="SAM" id="MobiDB-lite"/>
    </source>
</evidence>
<sequence>MAWRGAASRSIIAAVRARAASPSSTAASRLRSTAPLPAPSRLRSTAPLPAPSRRSVPAFAFATARPLAAMSGSPAAAVVKLTGHAATSVRACCELSQGT</sequence>
<dbReference type="AlphaFoldDB" id="B6U9Z4"/>
<feature type="compositionally biased region" description="Low complexity" evidence="1">
    <location>
        <begin position="21"/>
        <end position="34"/>
    </location>
</feature>
<organism evidence="2">
    <name type="scientific">Zea mays</name>
    <name type="common">Maize</name>
    <dbReference type="NCBI Taxonomy" id="4577"/>
    <lineage>
        <taxon>Eukaryota</taxon>
        <taxon>Viridiplantae</taxon>
        <taxon>Streptophyta</taxon>
        <taxon>Embryophyta</taxon>
        <taxon>Tracheophyta</taxon>
        <taxon>Spermatophyta</taxon>
        <taxon>Magnoliopsida</taxon>
        <taxon>Liliopsida</taxon>
        <taxon>Poales</taxon>
        <taxon>Poaceae</taxon>
        <taxon>PACMAD clade</taxon>
        <taxon>Panicoideae</taxon>
        <taxon>Andropogonodae</taxon>
        <taxon>Andropogoneae</taxon>
        <taxon>Tripsacinae</taxon>
        <taxon>Zea</taxon>
    </lineage>
</organism>
<evidence type="ECO:0000313" key="2">
    <source>
        <dbReference type="EMBL" id="ACG46177.1"/>
    </source>
</evidence>
<dbReference type="RefSeq" id="NP_001145237.2">
    <property type="nucleotide sequence ID" value="NM_001151765.2"/>
</dbReference>
<protein>
    <submittedName>
        <fullName evidence="2">Uncharacterized protein</fullName>
    </submittedName>
</protein>
<dbReference type="GeneID" id="100275042"/>
<reference evidence="2" key="1">
    <citation type="journal article" date="2009" name="Plant Mol. Biol.">
        <title>Insights into corn genes derived from large-scale cDNA sequencing.</title>
        <authorList>
            <person name="Alexandrov N.N."/>
            <person name="Brover V.V."/>
            <person name="Freidin S."/>
            <person name="Troukhan M.E."/>
            <person name="Tatarinova T.V."/>
            <person name="Zhang H."/>
            <person name="Swaller T.J."/>
            <person name="Lu Y.P."/>
            <person name="Bouck J."/>
            <person name="Flavell R.B."/>
            <person name="Feldmann K.A."/>
        </authorList>
    </citation>
    <scope>NUCLEOTIDE SEQUENCE</scope>
</reference>
<proteinExistence type="evidence at transcript level"/>
<feature type="region of interest" description="Disordered" evidence="1">
    <location>
        <begin position="21"/>
        <end position="53"/>
    </location>
</feature>
<dbReference type="EMBL" id="EU974059">
    <property type="protein sequence ID" value="ACG46177.1"/>
    <property type="molecule type" value="mRNA"/>
</dbReference>
<dbReference type="OrthoDB" id="1929591at2759"/>
<name>B6U9Z4_MAIZE</name>
<accession>B6U9Z4</accession>